<dbReference type="InterPro" id="IPR036457">
    <property type="entry name" value="PPM-type-like_dom_sf"/>
</dbReference>
<dbReference type="SMART" id="SM00331">
    <property type="entry name" value="PP2C_SIG"/>
    <property type="match status" value="1"/>
</dbReference>
<dbReference type="Proteomes" id="UP000642094">
    <property type="component" value="Unassembled WGS sequence"/>
</dbReference>
<dbReference type="InterPro" id="IPR001932">
    <property type="entry name" value="PPM-type_phosphatase-like_dom"/>
</dbReference>
<reference evidence="2 3" key="1">
    <citation type="journal article" date="2020" name="ISME J.">
        <title>Comparative genomics reveals insights into cyanobacterial evolution and habitat adaptation.</title>
        <authorList>
            <person name="Chen M.Y."/>
            <person name="Teng W.K."/>
            <person name="Zhao L."/>
            <person name="Hu C.X."/>
            <person name="Zhou Y.K."/>
            <person name="Han B.P."/>
            <person name="Song L.R."/>
            <person name="Shu W.S."/>
        </authorList>
    </citation>
    <scope>NUCLEOTIDE SEQUENCE [LARGE SCALE GENOMIC DNA]</scope>
    <source>
        <strain evidence="2 3">FACHB-723</strain>
    </source>
</reference>
<dbReference type="Pfam" id="PF13240">
    <property type="entry name" value="Zn_Ribbon_1"/>
    <property type="match status" value="1"/>
</dbReference>
<dbReference type="CDD" id="cd00143">
    <property type="entry name" value="PP2Cc"/>
    <property type="match status" value="1"/>
</dbReference>
<evidence type="ECO:0000313" key="3">
    <source>
        <dbReference type="Proteomes" id="UP000642094"/>
    </source>
</evidence>
<name>A0ABR7ZWP2_9CYAN</name>
<proteinExistence type="predicted"/>
<dbReference type="PANTHER" id="PTHR13832:SF827">
    <property type="entry name" value="PROTEIN PHOSPHATASE 1L"/>
    <property type="match status" value="1"/>
</dbReference>
<evidence type="ECO:0000259" key="1">
    <source>
        <dbReference type="PROSITE" id="PS51746"/>
    </source>
</evidence>
<dbReference type="PANTHER" id="PTHR13832">
    <property type="entry name" value="PROTEIN PHOSPHATASE 2C"/>
    <property type="match status" value="1"/>
</dbReference>
<dbReference type="SMART" id="SM00332">
    <property type="entry name" value="PP2Cc"/>
    <property type="match status" value="1"/>
</dbReference>
<dbReference type="InterPro" id="IPR015655">
    <property type="entry name" value="PP2C"/>
</dbReference>
<protein>
    <submittedName>
        <fullName evidence="2">Protein phosphatase 2C domain-containing protein</fullName>
    </submittedName>
</protein>
<dbReference type="SUPFAM" id="SSF81606">
    <property type="entry name" value="PP2C-like"/>
    <property type="match status" value="1"/>
</dbReference>
<feature type="domain" description="PPM-type phosphatase" evidence="1">
    <location>
        <begin position="142"/>
        <end position="403"/>
    </location>
</feature>
<sequence length="411" mass="45236">MSLATQAIQDLGFTYAELLRRIEIILSTIAIVMSICPSCQAVNPDGYKFCQFCGSKIGGDSPVNISEDLTINSEIDASPLAVTTNIQTTPETRIQVEEIESASLKVTAEEGIPKVETSEDIPLKSEALSAATVDSPLCFEISYAAKTDVGVQREQNEDDFVAIFQSRTTQRKEQNCDRSQHGLFVLCDGMGGHEGGEEASAIAVKSIQEQFLPFWVDTLPGENKLREIIGNANQAIFEQNEIKHNQSVGRMGTTLVMLALHNHEVVIAHVGDSRIYKVTNSTVPEIVQITRDHEVCNQLLDQGIDFISAMTRVDSHQLTQALGPHSLDYINPDIQYLKLTEPTLFLLCSDGLCDRNVVEDNWRSHLLPILNGEIDVEVGMEKLIELGNQLNGHDNITAILVLVTKATFLNS</sequence>
<dbReference type="RefSeq" id="WP_190403232.1">
    <property type="nucleotide sequence ID" value="NZ_JACJQB010000015.1"/>
</dbReference>
<gene>
    <name evidence="2" type="ORF">H6F41_09495</name>
</gene>
<comment type="caution">
    <text evidence="2">The sequence shown here is derived from an EMBL/GenBank/DDBJ whole genome shotgun (WGS) entry which is preliminary data.</text>
</comment>
<dbReference type="Pfam" id="PF13672">
    <property type="entry name" value="PP2C_2"/>
    <property type="match status" value="1"/>
</dbReference>
<dbReference type="PROSITE" id="PS51746">
    <property type="entry name" value="PPM_2"/>
    <property type="match status" value="1"/>
</dbReference>
<dbReference type="EMBL" id="JACJQB010000015">
    <property type="protein sequence ID" value="MBD2188378.1"/>
    <property type="molecule type" value="Genomic_DNA"/>
</dbReference>
<organism evidence="2 3">
    <name type="scientific">Pseudanabaena mucicola FACHB-723</name>
    <dbReference type="NCBI Taxonomy" id="2692860"/>
    <lineage>
        <taxon>Bacteria</taxon>
        <taxon>Bacillati</taxon>
        <taxon>Cyanobacteriota</taxon>
        <taxon>Cyanophyceae</taxon>
        <taxon>Pseudanabaenales</taxon>
        <taxon>Pseudanabaenaceae</taxon>
        <taxon>Pseudanabaena</taxon>
    </lineage>
</organism>
<accession>A0ABR7ZWP2</accession>
<dbReference type="Gene3D" id="3.60.40.10">
    <property type="entry name" value="PPM-type phosphatase domain"/>
    <property type="match status" value="1"/>
</dbReference>
<keyword evidence="3" id="KW-1185">Reference proteome</keyword>
<dbReference type="InterPro" id="IPR026870">
    <property type="entry name" value="Zinc_ribbon_dom"/>
</dbReference>
<evidence type="ECO:0000313" key="2">
    <source>
        <dbReference type="EMBL" id="MBD2188378.1"/>
    </source>
</evidence>